<sequence>MKKPSDQISHGHSRSIPRTFILATAGIAILGVCATVSLVAQDETTTPAEVPEELQAALVPLDNNWKQWSDEVGAEIAALYAADKGDTAALRQHVKTLNSRMAVVKQALADPAYRSIEAPLRNLYGQLGRRLSIIDAALDTLELTPEARTARLDSLGKSVTSALNALATQLKEIKNGESWLVYLNAPKIRASLKAGGPEAATVLADVGKRFATAEASDDATVRDFVSGGKFQSLKAAAENYVEYSANPNTTANADSTGDDLLALFQSLDAYEAQPDSGAAAKIREAHNRLRAGTIDGGARIEEALRANYFNFNVRVIASEPFVNKFVAEARQENGPVRDFILGAQVSGSQVTATDVSFDFKPDPTRVRFNIKLAGRINSNTQGVTDQATIYTHGTHYFWANKPVLFDGDLFYTENADIAVNANNRTVGASTNFSNIPILGGIADNIAVGEAQKRKGQSEAIARGRVSSRVIPRLNSETDARFIAANADMDEKVDKPLRELGLFPDAKSFRTTEDDVTIEARLMESGELGAGSPYAVSAPANGALIQLHETWINNSVDRLDLAGKTMNEDELKTLFETRLKKLLGDDFKFPEPKKGEDDYEEDESGPATLIFADQDPIRIQVSNNLLIIRIRAGIQREDDDDIPTQEITIEVKFTVEGDSIQIEREGGIRVVPVESPDSRLKQLGFASAMRGIFQRATPPRTVKRQRDVQFEDKQVPLNISNVEALDGWITIEVN</sequence>
<evidence type="ECO:0000256" key="1">
    <source>
        <dbReference type="SAM" id="Phobius"/>
    </source>
</evidence>
<name>A0A517ZN23_9PLAN</name>
<accession>A0A517ZN23</accession>
<keyword evidence="1" id="KW-0812">Transmembrane</keyword>
<gene>
    <name evidence="2" type="ORF">Mal52_23420</name>
</gene>
<dbReference type="EMBL" id="CP036276">
    <property type="protein sequence ID" value="QDU43865.1"/>
    <property type="molecule type" value="Genomic_DNA"/>
</dbReference>
<organism evidence="2 3">
    <name type="scientific">Symmachiella dynata</name>
    <dbReference type="NCBI Taxonomy" id="2527995"/>
    <lineage>
        <taxon>Bacteria</taxon>
        <taxon>Pseudomonadati</taxon>
        <taxon>Planctomycetota</taxon>
        <taxon>Planctomycetia</taxon>
        <taxon>Planctomycetales</taxon>
        <taxon>Planctomycetaceae</taxon>
        <taxon>Symmachiella</taxon>
    </lineage>
</organism>
<dbReference type="Proteomes" id="UP000319383">
    <property type="component" value="Chromosome"/>
</dbReference>
<dbReference type="KEGG" id="sdyn:Mal52_23420"/>
<keyword evidence="3" id="KW-1185">Reference proteome</keyword>
<feature type="transmembrane region" description="Helical" evidence="1">
    <location>
        <begin position="20"/>
        <end position="40"/>
    </location>
</feature>
<evidence type="ECO:0000313" key="2">
    <source>
        <dbReference type="EMBL" id="QDU43865.1"/>
    </source>
</evidence>
<evidence type="ECO:0000313" key="3">
    <source>
        <dbReference type="Proteomes" id="UP000319383"/>
    </source>
</evidence>
<dbReference type="AlphaFoldDB" id="A0A517ZN23"/>
<keyword evidence="1" id="KW-0472">Membrane</keyword>
<reference evidence="2 3" key="1">
    <citation type="submission" date="2019-02" db="EMBL/GenBank/DDBJ databases">
        <title>Deep-cultivation of Planctomycetes and their phenomic and genomic characterization uncovers novel biology.</title>
        <authorList>
            <person name="Wiegand S."/>
            <person name="Jogler M."/>
            <person name="Boedeker C."/>
            <person name="Pinto D."/>
            <person name="Vollmers J."/>
            <person name="Rivas-Marin E."/>
            <person name="Kohn T."/>
            <person name="Peeters S.H."/>
            <person name="Heuer A."/>
            <person name="Rast P."/>
            <person name="Oberbeckmann S."/>
            <person name="Bunk B."/>
            <person name="Jeske O."/>
            <person name="Meyerdierks A."/>
            <person name="Storesund J.E."/>
            <person name="Kallscheuer N."/>
            <person name="Luecker S."/>
            <person name="Lage O.M."/>
            <person name="Pohl T."/>
            <person name="Merkel B.J."/>
            <person name="Hornburger P."/>
            <person name="Mueller R.-W."/>
            <person name="Bruemmer F."/>
            <person name="Labrenz M."/>
            <person name="Spormann A.M."/>
            <person name="Op den Camp H."/>
            <person name="Overmann J."/>
            <person name="Amann R."/>
            <person name="Jetten M.S.M."/>
            <person name="Mascher T."/>
            <person name="Medema M.H."/>
            <person name="Devos D.P."/>
            <person name="Kaster A.-K."/>
            <person name="Ovreas L."/>
            <person name="Rohde M."/>
            <person name="Galperin M.Y."/>
            <person name="Jogler C."/>
        </authorList>
    </citation>
    <scope>NUCLEOTIDE SEQUENCE [LARGE SCALE GENOMIC DNA]</scope>
    <source>
        <strain evidence="2 3">Mal52</strain>
    </source>
</reference>
<proteinExistence type="predicted"/>
<protein>
    <submittedName>
        <fullName evidence="2">Uncharacterized protein</fullName>
    </submittedName>
</protein>
<keyword evidence="1" id="KW-1133">Transmembrane helix</keyword>
<dbReference type="RefSeq" id="WP_145376149.1">
    <property type="nucleotide sequence ID" value="NZ_CP036276.1"/>
</dbReference>